<sequence>MTVSAAVAAVEAAAVEPAAVEVAAAEATVEAKGDESTAGSRRSAKLDKDEQQQQQPQQLVDDPISDAAFFPSLEEQNRQLSEAKASLQHQQERRRQLQQQQQQQEAENESLETEATDEACCSYCGVSGCDILLRCASCDRFFCNSVSGAPRRSGVASHILHHIIKSKHREVCVCSSASGDTKLECFVCGVKNVLQLGMVVSEARGVVIIVCRDRCYAKGVLEDNGWDASQWQPLIDNKAFASWLVRPLTNAERAAMLPVSRLEMEQLEERWAQDGNATLADIRSEGSEPLVNCELLYPDAVSYQRVFAPLIAAEADIERRRRQEEVAVSSPSTICCSISRFQRLLVENSRSACVLRRCFPLDRRLLAPDSDVWGSAGVGELIVASTPLYASFCRRRLSRCTGRKHDSTKSSASLSWRTTDFQGKYPWGRNWSFRVGCHAP</sequence>
<dbReference type="PROSITE" id="PS51997">
    <property type="entry name" value="UPF1_CH_RICH"/>
    <property type="match status" value="1"/>
</dbReference>
<dbReference type="GeneID" id="34620006"/>
<reference evidence="5" key="1">
    <citation type="submission" date="2025-08" db="UniProtKB">
        <authorList>
            <consortium name="RefSeq"/>
        </authorList>
    </citation>
    <scope>IDENTIFICATION</scope>
</reference>
<evidence type="ECO:0000313" key="4">
    <source>
        <dbReference type="Proteomes" id="UP000515125"/>
    </source>
</evidence>
<feature type="region of interest" description="Disordered" evidence="2">
    <location>
        <begin position="80"/>
        <end position="110"/>
    </location>
</feature>
<dbReference type="InterPro" id="IPR018999">
    <property type="entry name" value="UPF1_CH/ZBD"/>
</dbReference>
<organism evidence="4 5">
    <name type="scientific">Cyclospora cayetanensis</name>
    <dbReference type="NCBI Taxonomy" id="88456"/>
    <lineage>
        <taxon>Eukaryota</taxon>
        <taxon>Sar</taxon>
        <taxon>Alveolata</taxon>
        <taxon>Apicomplexa</taxon>
        <taxon>Conoidasida</taxon>
        <taxon>Coccidia</taxon>
        <taxon>Eucoccidiorida</taxon>
        <taxon>Eimeriorina</taxon>
        <taxon>Eimeriidae</taxon>
        <taxon>Cyclospora</taxon>
    </lineage>
</organism>
<dbReference type="GO" id="GO:0005737">
    <property type="term" value="C:cytoplasm"/>
    <property type="evidence" value="ECO:0007669"/>
    <property type="project" value="InterPro"/>
</dbReference>
<keyword evidence="1" id="KW-0479">Metal-binding</keyword>
<dbReference type="GO" id="GO:0008270">
    <property type="term" value="F:zinc ion binding"/>
    <property type="evidence" value="ECO:0007669"/>
    <property type="project" value="UniProtKB-UniRule"/>
</dbReference>
<keyword evidence="4" id="KW-1185">Reference proteome</keyword>
<dbReference type="AlphaFoldDB" id="A0A6P6RWB5"/>
<dbReference type="OrthoDB" id="6513042at2759"/>
<evidence type="ECO:0000256" key="2">
    <source>
        <dbReference type="SAM" id="MobiDB-lite"/>
    </source>
</evidence>
<feature type="domain" description="Upf1" evidence="3">
    <location>
        <begin position="113"/>
        <end position="274"/>
    </location>
</feature>
<dbReference type="GO" id="GO:0005524">
    <property type="term" value="F:ATP binding"/>
    <property type="evidence" value="ECO:0007669"/>
    <property type="project" value="InterPro"/>
</dbReference>
<evidence type="ECO:0000313" key="5">
    <source>
        <dbReference type="RefSeq" id="XP_026191435.1"/>
    </source>
</evidence>
<feature type="region of interest" description="C4" evidence="1">
    <location>
        <begin position="185"/>
        <end position="215"/>
    </location>
</feature>
<dbReference type="RefSeq" id="XP_026191435.1">
    <property type="nucleotide sequence ID" value="XM_026335650.1"/>
</dbReference>
<accession>A0A6P6RWB5</accession>
<evidence type="ECO:0000259" key="3">
    <source>
        <dbReference type="PROSITE" id="PS51997"/>
    </source>
</evidence>
<name>A0A6P6RWB5_9EIME</name>
<gene>
    <name evidence="5" type="primary">LOC34620006</name>
</gene>
<dbReference type="Pfam" id="PF09416">
    <property type="entry name" value="UPF1_Zn_bind"/>
    <property type="match status" value="1"/>
</dbReference>
<protein>
    <submittedName>
        <fullName evidence="5">Regulator of nonsense transcripts 1</fullName>
    </submittedName>
</protein>
<dbReference type="GO" id="GO:0003723">
    <property type="term" value="F:RNA binding"/>
    <property type="evidence" value="ECO:0007669"/>
    <property type="project" value="InterPro"/>
</dbReference>
<comment type="caution">
    <text evidence="1">Lacks conserved residue(s) required for the propagation of feature annotation.</text>
</comment>
<keyword evidence="1" id="KW-0862">Zinc</keyword>
<feature type="region of interest" description="Disordered" evidence="2">
    <location>
        <begin position="27"/>
        <end position="63"/>
    </location>
</feature>
<dbReference type="GO" id="GO:0000184">
    <property type="term" value="P:nuclear-transcribed mRNA catabolic process, nonsense-mediated decay"/>
    <property type="evidence" value="ECO:0007669"/>
    <property type="project" value="InterPro"/>
</dbReference>
<dbReference type="Proteomes" id="UP000515125">
    <property type="component" value="Unplaced"/>
</dbReference>
<proteinExistence type="predicted"/>
<evidence type="ECO:0000256" key="1">
    <source>
        <dbReference type="PROSITE-ProRule" id="PRU01341"/>
    </source>
</evidence>
<keyword evidence="1" id="KW-0863">Zinc-finger</keyword>
<dbReference type="CDD" id="cd21400">
    <property type="entry name" value="ZBD_UPF1-like"/>
    <property type="match status" value="1"/>
</dbReference>
<dbReference type="GO" id="GO:0003724">
    <property type="term" value="F:RNA helicase activity"/>
    <property type="evidence" value="ECO:0007669"/>
    <property type="project" value="InterPro"/>
</dbReference>